<protein>
    <submittedName>
        <fullName evidence="6">Clc-like protein 2</fullName>
    </submittedName>
</protein>
<comment type="subcellular location">
    <subcellularLocation>
        <location evidence="1">Membrane</location>
        <topology evidence="1">Multi-pass membrane protein</topology>
    </subcellularLocation>
</comment>
<dbReference type="AlphaFoldDB" id="A0A0B2VZC2"/>
<name>A0A0B2VZC2_TOXCA</name>
<dbReference type="OMA" id="EFHTEHQ"/>
<feature type="transmembrane region" description="Helical" evidence="5">
    <location>
        <begin position="182"/>
        <end position="205"/>
    </location>
</feature>
<reference evidence="6 7" key="1">
    <citation type="submission" date="2014-11" db="EMBL/GenBank/DDBJ databases">
        <title>Genetic blueprint of the zoonotic pathogen Toxocara canis.</title>
        <authorList>
            <person name="Zhu X.-Q."/>
            <person name="Korhonen P.K."/>
            <person name="Cai H."/>
            <person name="Young N.D."/>
            <person name="Nejsum P."/>
            <person name="von Samson-Himmelstjerna G."/>
            <person name="Boag P.R."/>
            <person name="Tan P."/>
            <person name="Li Q."/>
            <person name="Min J."/>
            <person name="Yang Y."/>
            <person name="Wang X."/>
            <person name="Fang X."/>
            <person name="Hall R.S."/>
            <person name="Hofmann A."/>
            <person name="Sternberg P.W."/>
            <person name="Jex A.R."/>
            <person name="Gasser R.B."/>
        </authorList>
    </citation>
    <scope>NUCLEOTIDE SEQUENCE [LARGE SCALE GENOMIC DNA]</scope>
    <source>
        <strain evidence="6">PN_DK_2014</strain>
    </source>
</reference>
<keyword evidence="2 5" id="KW-0812">Transmembrane</keyword>
<keyword evidence="3 5" id="KW-1133">Transmembrane helix</keyword>
<dbReference type="PANTHER" id="PTHR10671:SF45">
    <property type="entry name" value="CLC-LIKE PROTEIN"/>
    <property type="match status" value="1"/>
</dbReference>
<dbReference type="InterPro" id="IPR050579">
    <property type="entry name" value="PMP-22/EMP/MP20-like"/>
</dbReference>
<dbReference type="GO" id="GO:0005886">
    <property type="term" value="C:plasma membrane"/>
    <property type="evidence" value="ECO:0007669"/>
    <property type="project" value="TreeGrafter"/>
</dbReference>
<dbReference type="InterPro" id="IPR010761">
    <property type="entry name" value="Clc_prot-like"/>
</dbReference>
<feature type="transmembrane region" description="Helical" evidence="5">
    <location>
        <begin position="148"/>
        <end position="170"/>
    </location>
</feature>
<dbReference type="Gene3D" id="1.20.140.150">
    <property type="match status" value="1"/>
</dbReference>
<gene>
    <name evidence="6" type="primary">clc-2</name>
    <name evidence="6" type="ORF">Tcan_15222</name>
</gene>
<evidence type="ECO:0000256" key="4">
    <source>
        <dbReference type="ARBA" id="ARBA00023136"/>
    </source>
</evidence>
<evidence type="ECO:0000256" key="1">
    <source>
        <dbReference type="ARBA" id="ARBA00004141"/>
    </source>
</evidence>
<feature type="transmembrane region" description="Helical" evidence="5">
    <location>
        <begin position="53"/>
        <end position="75"/>
    </location>
</feature>
<dbReference type="EMBL" id="JPKZ01000487">
    <property type="protein sequence ID" value="KHN87008.1"/>
    <property type="molecule type" value="Genomic_DNA"/>
</dbReference>
<evidence type="ECO:0000256" key="3">
    <source>
        <dbReference type="ARBA" id="ARBA00022989"/>
    </source>
</evidence>
<dbReference type="Proteomes" id="UP000031036">
    <property type="component" value="Unassembled WGS sequence"/>
</dbReference>
<dbReference type="PANTHER" id="PTHR10671">
    <property type="entry name" value="EPITHELIAL MEMBRANE PROTEIN-RELATED"/>
    <property type="match status" value="1"/>
</dbReference>
<feature type="non-terminal residue" evidence="6">
    <location>
        <position position="1"/>
    </location>
</feature>
<evidence type="ECO:0000313" key="6">
    <source>
        <dbReference type="EMBL" id="KHN87008.1"/>
    </source>
</evidence>
<feature type="transmembrane region" description="Helical" evidence="5">
    <location>
        <begin position="225"/>
        <end position="251"/>
    </location>
</feature>
<sequence>RPTYAQPSDRLELCCRLAHQVANVYHIANSWSMFKVAWLASEREMSLAGSCRLVVLGVTFLLLLAAICLAVAALLTPHWQVVFISEFHTEHQHGLWMDCIIGKKYVQGASEGSLHCTYKFESALESDTRGDMHEEGEQQHKFHDWHKAVLSMLTAALLAAFIAFCFLVCAACVRISALVANVLLLVAAILSMVGVVVFFMCSHKVDFRFVHGITRTYEQSRGYSFWLAVASSLCYLVAFTSSVLASVLIFVHDRHQHRCNKTFPKRNTAV</sequence>
<organism evidence="6 7">
    <name type="scientific">Toxocara canis</name>
    <name type="common">Canine roundworm</name>
    <dbReference type="NCBI Taxonomy" id="6265"/>
    <lineage>
        <taxon>Eukaryota</taxon>
        <taxon>Metazoa</taxon>
        <taxon>Ecdysozoa</taxon>
        <taxon>Nematoda</taxon>
        <taxon>Chromadorea</taxon>
        <taxon>Rhabditida</taxon>
        <taxon>Spirurina</taxon>
        <taxon>Ascaridomorpha</taxon>
        <taxon>Ascaridoidea</taxon>
        <taxon>Toxocaridae</taxon>
        <taxon>Toxocara</taxon>
    </lineage>
</organism>
<evidence type="ECO:0000256" key="5">
    <source>
        <dbReference type="SAM" id="Phobius"/>
    </source>
</evidence>
<evidence type="ECO:0000256" key="2">
    <source>
        <dbReference type="ARBA" id="ARBA00022692"/>
    </source>
</evidence>
<keyword evidence="4 5" id="KW-0472">Membrane</keyword>
<accession>A0A0B2VZC2</accession>
<keyword evidence="7" id="KW-1185">Reference proteome</keyword>
<dbReference type="Pfam" id="PF07062">
    <property type="entry name" value="Clc-like"/>
    <property type="match status" value="1"/>
</dbReference>
<comment type="caution">
    <text evidence="6">The sequence shown here is derived from an EMBL/GenBank/DDBJ whole genome shotgun (WGS) entry which is preliminary data.</text>
</comment>
<evidence type="ECO:0000313" key="7">
    <source>
        <dbReference type="Proteomes" id="UP000031036"/>
    </source>
</evidence>
<dbReference type="OrthoDB" id="5779987at2759"/>
<proteinExistence type="predicted"/>